<reference evidence="1 2" key="1">
    <citation type="submission" date="2022-04" db="EMBL/GenBank/DDBJ databases">
        <title>Genome diversity in the genus Frankia.</title>
        <authorList>
            <person name="Carlos-Shanley C."/>
            <person name="Hahn D."/>
        </authorList>
    </citation>
    <scope>NUCLEOTIDE SEQUENCE [LARGE SCALE GENOMIC DNA]</scope>
    <source>
        <strain evidence="1 2">Ag45/Mut15</strain>
    </source>
</reference>
<protein>
    <submittedName>
        <fullName evidence="1">GrpB family protein</fullName>
    </submittedName>
</protein>
<dbReference type="PANTHER" id="PTHR34822:SF1">
    <property type="entry name" value="GRPB FAMILY PROTEIN"/>
    <property type="match status" value="1"/>
</dbReference>
<evidence type="ECO:0000313" key="1">
    <source>
        <dbReference type="EMBL" id="MCK9877294.1"/>
    </source>
</evidence>
<evidence type="ECO:0000313" key="2">
    <source>
        <dbReference type="Proteomes" id="UP001201873"/>
    </source>
</evidence>
<sequence>MSADQPVYLAGYDPAWPARFAEQHDRLAVILAPWLAAQITHIGSTAVVGLPAKPVIDVLAPVRSLDAARGGAVPALEAAGWLFWPQDPCGHYRLWFLRPRPEARTHHLHVIEHGDSHAEALLAFRDALRADPALARDYAALKSRLAREHPTNRNAYTNAKGAFVDEVLRHAGLSPPPRVPLPE</sequence>
<comment type="caution">
    <text evidence="1">The sequence shown here is derived from an EMBL/GenBank/DDBJ whole genome shotgun (WGS) entry which is preliminary data.</text>
</comment>
<proteinExistence type="predicted"/>
<dbReference type="InterPro" id="IPR043519">
    <property type="entry name" value="NT_sf"/>
</dbReference>
<dbReference type="EMBL" id="JALKFT010000016">
    <property type="protein sequence ID" value="MCK9877294.1"/>
    <property type="molecule type" value="Genomic_DNA"/>
</dbReference>
<accession>A0ABT0K0H5</accession>
<gene>
    <name evidence="1" type="ORF">MXD59_16180</name>
</gene>
<organism evidence="1 2">
    <name type="scientific">Frankia umida</name>
    <dbReference type="NCBI Taxonomy" id="573489"/>
    <lineage>
        <taxon>Bacteria</taxon>
        <taxon>Bacillati</taxon>
        <taxon>Actinomycetota</taxon>
        <taxon>Actinomycetes</taxon>
        <taxon>Frankiales</taxon>
        <taxon>Frankiaceae</taxon>
        <taxon>Frankia</taxon>
    </lineage>
</organism>
<dbReference type="PANTHER" id="PTHR34822">
    <property type="entry name" value="GRPB DOMAIN PROTEIN (AFU_ORTHOLOGUE AFUA_1G01530)"/>
    <property type="match status" value="1"/>
</dbReference>
<dbReference type="SUPFAM" id="SSF81301">
    <property type="entry name" value="Nucleotidyltransferase"/>
    <property type="match status" value="1"/>
</dbReference>
<dbReference type="RefSeq" id="WP_248825557.1">
    <property type="nucleotide sequence ID" value="NZ_JALKFT010000016.1"/>
</dbReference>
<dbReference type="Proteomes" id="UP001201873">
    <property type="component" value="Unassembled WGS sequence"/>
</dbReference>
<dbReference type="InterPro" id="IPR007344">
    <property type="entry name" value="GrpB/CoaE"/>
</dbReference>
<name>A0ABT0K0H5_9ACTN</name>
<keyword evidence="2" id="KW-1185">Reference proteome</keyword>
<dbReference type="Gene3D" id="3.30.460.10">
    <property type="entry name" value="Beta Polymerase, domain 2"/>
    <property type="match status" value="1"/>
</dbReference>
<dbReference type="Pfam" id="PF04229">
    <property type="entry name" value="GrpB"/>
    <property type="match status" value="1"/>
</dbReference>